<dbReference type="Pfam" id="PF00534">
    <property type="entry name" value="Glycos_transf_1"/>
    <property type="match status" value="1"/>
</dbReference>
<dbReference type="Proteomes" id="UP000228920">
    <property type="component" value="Unassembled WGS sequence"/>
</dbReference>
<keyword evidence="3" id="KW-0808">Transferase</keyword>
<organism evidence="3 4">
    <name type="scientific">candidate division WWE3 bacterium CG_4_10_14_0_2_um_filter_41_14</name>
    <dbReference type="NCBI Taxonomy" id="1975072"/>
    <lineage>
        <taxon>Bacteria</taxon>
        <taxon>Katanobacteria</taxon>
    </lineage>
</organism>
<evidence type="ECO:0000313" key="4">
    <source>
        <dbReference type="Proteomes" id="UP000228920"/>
    </source>
</evidence>
<dbReference type="Gene3D" id="3.40.50.2000">
    <property type="entry name" value="Glycogen Phosphorylase B"/>
    <property type="match status" value="2"/>
</dbReference>
<dbReference type="PANTHER" id="PTHR45947:SF3">
    <property type="entry name" value="SULFOQUINOVOSYL TRANSFERASE SQD2"/>
    <property type="match status" value="1"/>
</dbReference>
<gene>
    <name evidence="3" type="ORF">COY32_06040</name>
</gene>
<dbReference type="PANTHER" id="PTHR45947">
    <property type="entry name" value="SULFOQUINOVOSYL TRANSFERASE SQD2"/>
    <property type="match status" value="1"/>
</dbReference>
<dbReference type="AlphaFoldDB" id="A0A2M7TFX3"/>
<dbReference type="SUPFAM" id="SSF53756">
    <property type="entry name" value="UDP-Glycosyltransferase/glycogen phosphorylase"/>
    <property type="match status" value="1"/>
</dbReference>
<evidence type="ECO:0000313" key="3">
    <source>
        <dbReference type="EMBL" id="PIZ44778.1"/>
    </source>
</evidence>
<dbReference type="GO" id="GO:0016757">
    <property type="term" value="F:glycosyltransferase activity"/>
    <property type="evidence" value="ECO:0007669"/>
    <property type="project" value="InterPro"/>
</dbReference>
<comment type="caution">
    <text evidence="3">The sequence shown here is derived from an EMBL/GenBank/DDBJ whole genome shotgun (WGS) entry which is preliminary data.</text>
</comment>
<feature type="domain" description="Glycosyltransferase subfamily 4-like N-terminal" evidence="2">
    <location>
        <begin position="18"/>
        <end position="192"/>
    </location>
</feature>
<accession>A0A2M7TFX3</accession>
<sequence>MDFSHQRIAIVHDTFYQYGGAERVVDALCEVFPSADVFVSRFSNNPSVKHLVSKVTKTTFLQHLPWVPLINKLYVPLLPLAFESLDLRSYDIVISSTAHFAKGVLTNSDQLHVCYCHTPPRFLYGYSSETSFRSTKIGTFFLSGIDHKLREYDFVASQRPDIIITNSQTTQKRINKFYKRDAHVIYPPINTMRLNPTSTVIKHDYFLVVSRLVSYKNVKTVISAFNQNKQKLIVVGEGNQAAELKNLAESNITFTSFVSDTELVNLYQKARAVIFATADEDFGIVPVESMAAGTPVIALKSGGVTETVDEQTGIFYDKNTVEHLNTAVSSFIANEHTFKTEALVTSAQKYSKEAFIENIKQTVYKKLQTITSEILE</sequence>
<dbReference type="EMBL" id="PFNL01000164">
    <property type="protein sequence ID" value="PIZ44778.1"/>
    <property type="molecule type" value="Genomic_DNA"/>
</dbReference>
<dbReference type="InterPro" id="IPR050194">
    <property type="entry name" value="Glycosyltransferase_grp1"/>
</dbReference>
<proteinExistence type="predicted"/>
<dbReference type="InterPro" id="IPR001296">
    <property type="entry name" value="Glyco_trans_1"/>
</dbReference>
<protein>
    <submittedName>
        <fullName evidence="3">Glycosyl transferase</fullName>
    </submittedName>
</protein>
<evidence type="ECO:0000259" key="1">
    <source>
        <dbReference type="Pfam" id="PF00534"/>
    </source>
</evidence>
<dbReference type="Pfam" id="PF13439">
    <property type="entry name" value="Glyco_transf_4"/>
    <property type="match status" value="1"/>
</dbReference>
<reference evidence="4" key="1">
    <citation type="submission" date="2017-09" db="EMBL/GenBank/DDBJ databases">
        <title>Depth-based differentiation of microbial function through sediment-hosted aquifers and enrichment of novel symbionts in the deep terrestrial subsurface.</title>
        <authorList>
            <person name="Probst A.J."/>
            <person name="Ladd B."/>
            <person name="Jarett J.K."/>
            <person name="Geller-Mcgrath D.E."/>
            <person name="Sieber C.M.K."/>
            <person name="Emerson J.B."/>
            <person name="Anantharaman K."/>
            <person name="Thomas B.C."/>
            <person name="Malmstrom R."/>
            <person name="Stieglmeier M."/>
            <person name="Klingl A."/>
            <person name="Woyke T."/>
            <person name="Ryan C.M."/>
            <person name="Banfield J.F."/>
        </authorList>
    </citation>
    <scope>NUCLEOTIDE SEQUENCE [LARGE SCALE GENOMIC DNA]</scope>
</reference>
<feature type="domain" description="Glycosyl transferase family 1" evidence="1">
    <location>
        <begin position="203"/>
        <end position="338"/>
    </location>
</feature>
<dbReference type="InterPro" id="IPR028098">
    <property type="entry name" value="Glyco_trans_4-like_N"/>
</dbReference>
<evidence type="ECO:0000259" key="2">
    <source>
        <dbReference type="Pfam" id="PF13439"/>
    </source>
</evidence>
<name>A0A2M7TFX3_UNCKA</name>